<reference evidence="1" key="1">
    <citation type="submission" date="2018-05" db="EMBL/GenBank/DDBJ databases">
        <authorList>
            <person name="Lanie J.A."/>
            <person name="Ng W.-L."/>
            <person name="Kazmierczak K.M."/>
            <person name="Andrzejewski T.M."/>
            <person name="Davidsen T.M."/>
            <person name="Wayne K.J."/>
            <person name="Tettelin H."/>
            <person name="Glass J.I."/>
            <person name="Rusch D."/>
            <person name="Podicherti R."/>
            <person name="Tsui H.-C.T."/>
            <person name="Winkler M.E."/>
        </authorList>
    </citation>
    <scope>NUCLEOTIDE SEQUENCE</scope>
</reference>
<organism evidence="1">
    <name type="scientific">marine metagenome</name>
    <dbReference type="NCBI Taxonomy" id="408172"/>
    <lineage>
        <taxon>unclassified sequences</taxon>
        <taxon>metagenomes</taxon>
        <taxon>ecological metagenomes</taxon>
    </lineage>
</organism>
<name>A0A382AC12_9ZZZZ</name>
<protein>
    <submittedName>
        <fullName evidence="1">Uncharacterized protein</fullName>
    </submittedName>
</protein>
<accession>A0A382AC12</accession>
<dbReference type="AlphaFoldDB" id="A0A382AC12"/>
<gene>
    <name evidence="1" type="ORF">METZ01_LOCUS151952</name>
</gene>
<evidence type="ECO:0000313" key="1">
    <source>
        <dbReference type="EMBL" id="SVA99098.1"/>
    </source>
</evidence>
<sequence length="110" mass="12440">MKKIKMLCLSLVLFMTISSSTAISGTEQLKNVDEVLLYCNTKQFIKNMVVNQYKMQLAADGLVQDERHKHLASVSMWINSNKGQWAIVFVYKSEDKSCILGGNDIDLHTP</sequence>
<dbReference type="EMBL" id="UINC01024775">
    <property type="protein sequence ID" value="SVA99098.1"/>
    <property type="molecule type" value="Genomic_DNA"/>
</dbReference>
<proteinExistence type="predicted"/>